<evidence type="ECO:0000256" key="6">
    <source>
        <dbReference type="ARBA" id="ARBA00023033"/>
    </source>
</evidence>
<evidence type="ECO:0000256" key="3">
    <source>
        <dbReference type="ARBA" id="ARBA00022723"/>
    </source>
</evidence>
<dbReference type="GO" id="GO:0016705">
    <property type="term" value="F:oxidoreductase activity, acting on paired donors, with incorporation or reduction of molecular oxygen"/>
    <property type="evidence" value="ECO:0007669"/>
    <property type="project" value="InterPro"/>
</dbReference>
<dbReference type="InterPro" id="IPR050196">
    <property type="entry name" value="Cytochrome_P450_Monoox"/>
</dbReference>
<keyword evidence="4 8" id="KW-0560">Oxidoreductase</keyword>
<evidence type="ECO:0000256" key="2">
    <source>
        <dbReference type="ARBA" id="ARBA00022617"/>
    </source>
</evidence>
<comment type="cofactor">
    <cofactor evidence="7">
        <name>heme</name>
        <dbReference type="ChEBI" id="CHEBI:30413"/>
    </cofactor>
</comment>
<dbReference type="AlphaFoldDB" id="A0A8H7BWR1"/>
<keyword evidence="3 7" id="KW-0479">Metal-binding</keyword>
<protein>
    <submittedName>
        <fullName evidence="9">Cytochrome P450-dit2</fullName>
    </submittedName>
</protein>
<evidence type="ECO:0000256" key="1">
    <source>
        <dbReference type="ARBA" id="ARBA00010617"/>
    </source>
</evidence>
<dbReference type="Pfam" id="PF00067">
    <property type="entry name" value="p450"/>
    <property type="match status" value="1"/>
</dbReference>
<dbReference type="SUPFAM" id="SSF48264">
    <property type="entry name" value="Cytochrome P450"/>
    <property type="match status" value="1"/>
</dbReference>
<keyword evidence="6 8" id="KW-0503">Monooxygenase</keyword>
<dbReference type="InterPro" id="IPR002401">
    <property type="entry name" value="Cyt_P450_E_grp-I"/>
</dbReference>
<proteinExistence type="inferred from homology"/>
<dbReference type="PRINTS" id="PR00463">
    <property type="entry name" value="EP450I"/>
</dbReference>
<dbReference type="PANTHER" id="PTHR24291:SF50">
    <property type="entry name" value="BIFUNCTIONAL ALBAFLAVENONE MONOOXYGENASE_TERPENE SYNTHASE"/>
    <property type="match status" value="1"/>
</dbReference>
<keyword evidence="5 7" id="KW-0408">Iron</keyword>
<dbReference type="InterPro" id="IPR036396">
    <property type="entry name" value="Cyt_P450_sf"/>
</dbReference>
<dbReference type="PROSITE" id="PS00086">
    <property type="entry name" value="CYTOCHROME_P450"/>
    <property type="match status" value="1"/>
</dbReference>
<comment type="similarity">
    <text evidence="1 8">Belongs to the cytochrome P450 family.</text>
</comment>
<dbReference type="PANTHER" id="PTHR24291">
    <property type="entry name" value="CYTOCHROME P450 FAMILY 4"/>
    <property type="match status" value="1"/>
</dbReference>
<dbReference type="InterPro" id="IPR017972">
    <property type="entry name" value="Cyt_P450_CS"/>
</dbReference>
<evidence type="ECO:0000256" key="8">
    <source>
        <dbReference type="RuleBase" id="RU000461"/>
    </source>
</evidence>
<feature type="binding site" description="axial binding residue" evidence="7">
    <location>
        <position position="471"/>
    </location>
    <ligand>
        <name>heme</name>
        <dbReference type="ChEBI" id="CHEBI:30413"/>
    </ligand>
    <ligandPart>
        <name>Fe</name>
        <dbReference type="ChEBI" id="CHEBI:18248"/>
    </ligandPart>
</feature>
<dbReference type="GO" id="GO:0020037">
    <property type="term" value="F:heme binding"/>
    <property type="evidence" value="ECO:0007669"/>
    <property type="project" value="InterPro"/>
</dbReference>
<evidence type="ECO:0000313" key="9">
    <source>
        <dbReference type="EMBL" id="KAF7729311.1"/>
    </source>
</evidence>
<keyword evidence="2 7" id="KW-0349">Heme</keyword>
<dbReference type="Proteomes" id="UP000605846">
    <property type="component" value="Unassembled WGS sequence"/>
</dbReference>
<evidence type="ECO:0000313" key="10">
    <source>
        <dbReference type="Proteomes" id="UP000605846"/>
    </source>
</evidence>
<dbReference type="GO" id="GO:0005506">
    <property type="term" value="F:iron ion binding"/>
    <property type="evidence" value="ECO:0007669"/>
    <property type="project" value="InterPro"/>
</dbReference>
<comment type="caution">
    <text evidence="9">The sequence shown here is derived from an EMBL/GenBank/DDBJ whole genome shotgun (WGS) entry which is preliminary data.</text>
</comment>
<dbReference type="PRINTS" id="PR00385">
    <property type="entry name" value="P450"/>
</dbReference>
<keyword evidence="10" id="KW-1185">Reference proteome</keyword>
<organism evidence="9 10">
    <name type="scientific">Apophysomyces ossiformis</name>
    <dbReference type="NCBI Taxonomy" id="679940"/>
    <lineage>
        <taxon>Eukaryota</taxon>
        <taxon>Fungi</taxon>
        <taxon>Fungi incertae sedis</taxon>
        <taxon>Mucoromycota</taxon>
        <taxon>Mucoromycotina</taxon>
        <taxon>Mucoromycetes</taxon>
        <taxon>Mucorales</taxon>
        <taxon>Mucorineae</taxon>
        <taxon>Mucoraceae</taxon>
        <taxon>Apophysomyces</taxon>
    </lineage>
</organism>
<dbReference type="Gene3D" id="1.10.630.10">
    <property type="entry name" value="Cytochrome P450"/>
    <property type="match status" value="1"/>
</dbReference>
<dbReference type="EMBL" id="JABAYA010000026">
    <property type="protein sequence ID" value="KAF7729311.1"/>
    <property type="molecule type" value="Genomic_DNA"/>
</dbReference>
<dbReference type="OrthoDB" id="1470350at2759"/>
<gene>
    <name evidence="9" type="primary">DIT2_4</name>
    <name evidence="9" type="ORF">EC973_004567</name>
</gene>
<evidence type="ECO:0000256" key="7">
    <source>
        <dbReference type="PIRSR" id="PIRSR602401-1"/>
    </source>
</evidence>
<reference evidence="9" key="1">
    <citation type="submission" date="2020-01" db="EMBL/GenBank/DDBJ databases">
        <title>Genome Sequencing of Three Apophysomyces-Like Fungal Strains Confirms a Novel Fungal Genus in the Mucoromycota with divergent Burkholderia-like Endosymbiotic Bacteria.</title>
        <authorList>
            <person name="Stajich J.E."/>
            <person name="Macias A.M."/>
            <person name="Carter-House D."/>
            <person name="Lovett B."/>
            <person name="Kasson L.R."/>
            <person name="Berry K."/>
            <person name="Grigoriev I."/>
            <person name="Chang Y."/>
            <person name="Spatafora J."/>
            <person name="Kasson M.T."/>
        </authorList>
    </citation>
    <scope>NUCLEOTIDE SEQUENCE</scope>
    <source>
        <strain evidence="9">NRRL A-21654</strain>
    </source>
</reference>
<evidence type="ECO:0000256" key="5">
    <source>
        <dbReference type="ARBA" id="ARBA00023004"/>
    </source>
</evidence>
<dbReference type="GO" id="GO:0004497">
    <property type="term" value="F:monooxygenase activity"/>
    <property type="evidence" value="ECO:0007669"/>
    <property type="project" value="UniProtKB-KW"/>
</dbReference>
<sequence length="527" mass="61195">MLHDYIDLDRIQSLYYNFVYKFAEKRRATIIATASAAFLLYYAYDRILLPPKALRNIPYIGYYEFIKASIEKEPLAHFSKRRIMPILETNETNGVYLRPNPFGWTVYLTQPEAIKTLLLKIDVFPKVDVRHGSEGTLGVRFTRGPNLVFLNGSEWRKQRKIATPAFRRSLPVQMFGNLTQTMFKVMDKMDPTINVTHMMERWTLDAIGKAAFGFDFNSLENEHGEWVVTYNSIMNGHVDPWFMLFPKLEQKFLWMFPKRQKVHADLTRFLQLMDELIANKRKEIKERKAKSNVLDNEKDLLHLLIEGEDEEGVLTDEELKANFCLFFVAGHDTTANALAFTMYYLAVHQDIQEKARQEVIRILGDEPVDVSPSVEDTKQMTYLNMVIKESMRATGPTIEIFPRRLQQDMDICGMFIPKGTLVSVDVHNMHHNPNVWNNPEKFDPERFAPGGEAEEKSGMAWIPFSNGGRQCIGMNFSLAEQRVVLSMMLRKFTWTLPENSIHKDGLLTHHRMIQSAQDLELTFAKRY</sequence>
<accession>A0A8H7BWR1</accession>
<dbReference type="InterPro" id="IPR001128">
    <property type="entry name" value="Cyt_P450"/>
</dbReference>
<evidence type="ECO:0000256" key="4">
    <source>
        <dbReference type="ARBA" id="ARBA00023002"/>
    </source>
</evidence>
<name>A0A8H7BWR1_9FUNG</name>